<organism evidence="2 3">
    <name type="scientific">Rhynchophorus ferrugineus</name>
    <name type="common">Red palm weevil</name>
    <name type="synonym">Curculio ferrugineus</name>
    <dbReference type="NCBI Taxonomy" id="354439"/>
    <lineage>
        <taxon>Eukaryota</taxon>
        <taxon>Metazoa</taxon>
        <taxon>Ecdysozoa</taxon>
        <taxon>Arthropoda</taxon>
        <taxon>Hexapoda</taxon>
        <taxon>Insecta</taxon>
        <taxon>Pterygota</taxon>
        <taxon>Neoptera</taxon>
        <taxon>Endopterygota</taxon>
        <taxon>Coleoptera</taxon>
        <taxon>Polyphaga</taxon>
        <taxon>Cucujiformia</taxon>
        <taxon>Curculionidae</taxon>
        <taxon>Dryophthorinae</taxon>
        <taxon>Rhynchophorus</taxon>
    </lineage>
</organism>
<feature type="compositionally biased region" description="Basic and acidic residues" evidence="1">
    <location>
        <begin position="13"/>
        <end position="29"/>
    </location>
</feature>
<reference evidence="2" key="1">
    <citation type="submission" date="2020-08" db="EMBL/GenBank/DDBJ databases">
        <title>Genome sequencing and assembly of the red palm weevil Rhynchophorus ferrugineus.</title>
        <authorList>
            <person name="Dias G.B."/>
            <person name="Bergman C.M."/>
            <person name="Manee M."/>
        </authorList>
    </citation>
    <scope>NUCLEOTIDE SEQUENCE</scope>
    <source>
        <strain evidence="2">AA-2017</strain>
        <tissue evidence="2">Whole larva</tissue>
    </source>
</reference>
<comment type="caution">
    <text evidence="2">The sequence shown here is derived from an EMBL/GenBank/DDBJ whole genome shotgun (WGS) entry which is preliminary data.</text>
</comment>
<name>A0A834I1X3_RHYFE</name>
<evidence type="ECO:0000256" key="1">
    <source>
        <dbReference type="SAM" id="MobiDB-lite"/>
    </source>
</evidence>
<evidence type="ECO:0000313" key="2">
    <source>
        <dbReference type="EMBL" id="KAF7271188.1"/>
    </source>
</evidence>
<evidence type="ECO:0000313" key="3">
    <source>
        <dbReference type="Proteomes" id="UP000625711"/>
    </source>
</evidence>
<gene>
    <name evidence="2" type="ORF">GWI33_015907</name>
</gene>
<keyword evidence="3" id="KW-1185">Reference proteome</keyword>
<sequence>MPTLTYVKALQKKTEKRMNNATNKSKETTKAWTPPDRIKQKNELIVSFINKKSEESKAELKKHLMSKGPQAGFKGIRIVKNRSVLVECKIAEQKEAAKEKMEKN</sequence>
<dbReference type="EMBL" id="JAACXV010014004">
    <property type="protein sequence ID" value="KAF7271188.1"/>
    <property type="molecule type" value="Genomic_DNA"/>
</dbReference>
<accession>A0A834I1X3</accession>
<dbReference type="AlphaFoldDB" id="A0A834I1X3"/>
<protein>
    <submittedName>
        <fullName evidence="2">Uncharacterized protein</fullName>
    </submittedName>
</protein>
<dbReference type="Proteomes" id="UP000625711">
    <property type="component" value="Unassembled WGS sequence"/>
</dbReference>
<proteinExistence type="predicted"/>
<feature type="region of interest" description="Disordered" evidence="1">
    <location>
        <begin position="13"/>
        <end position="33"/>
    </location>
</feature>